<feature type="site" description="Substrate discrimination" evidence="17">
    <location>
        <position position="47"/>
    </location>
</feature>
<evidence type="ECO:0000256" key="10">
    <source>
        <dbReference type="ARBA" id="ARBA00022763"/>
    </source>
</evidence>
<keyword evidence="7 17" id="KW-0548">Nucleotidyltransferase</keyword>
<feature type="binding site" evidence="17">
    <location>
        <position position="135"/>
    </location>
    <ligand>
        <name>Mg(2+)</name>
        <dbReference type="ChEBI" id="CHEBI:18420"/>
    </ligand>
</feature>
<dbReference type="EC" id="2.7.7.7" evidence="17"/>
<protein>
    <recommendedName>
        <fullName evidence="17">DNA polymerase IV</fullName>
        <shortName evidence="17">Pol IV</shortName>
        <ecNumber evidence="17">2.7.7.7</ecNumber>
    </recommendedName>
</protein>
<dbReference type="SUPFAM" id="SSF100879">
    <property type="entry name" value="Lesion bypass DNA polymerase (Y-family), little finger domain"/>
    <property type="match status" value="1"/>
</dbReference>
<dbReference type="CDD" id="cd03586">
    <property type="entry name" value="PolY_Pol_IV_kappa"/>
    <property type="match status" value="1"/>
</dbReference>
<evidence type="ECO:0000256" key="14">
    <source>
        <dbReference type="ARBA" id="ARBA00023204"/>
    </source>
</evidence>
<dbReference type="NCBIfam" id="NF002677">
    <property type="entry name" value="PRK02406.1"/>
    <property type="match status" value="1"/>
</dbReference>
<dbReference type="Gene3D" id="3.30.70.270">
    <property type="match status" value="1"/>
</dbReference>
<dbReference type="GO" id="GO:0000287">
    <property type="term" value="F:magnesium ion binding"/>
    <property type="evidence" value="ECO:0007669"/>
    <property type="project" value="UniProtKB-UniRule"/>
</dbReference>
<evidence type="ECO:0000256" key="15">
    <source>
        <dbReference type="ARBA" id="ARBA00025589"/>
    </source>
</evidence>
<feature type="binding site" evidence="17">
    <location>
        <position position="42"/>
    </location>
    <ligand>
        <name>Mg(2+)</name>
        <dbReference type="ChEBI" id="CHEBI:18420"/>
    </ligand>
</feature>
<dbReference type="Gene3D" id="3.40.1170.60">
    <property type="match status" value="1"/>
</dbReference>
<keyword evidence="14 17" id="KW-0234">DNA repair</keyword>
<evidence type="ECO:0000256" key="1">
    <source>
        <dbReference type="ARBA" id="ARBA00004496"/>
    </source>
</evidence>
<dbReference type="FunFam" id="3.40.1170.60:FF:000001">
    <property type="entry name" value="DNA polymerase IV"/>
    <property type="match status" value="1"/>
</dbReference>
<dbReference type="Gene3D" id="3.30.1490.100">
    <property type="entry name" value="DNA polymerase, Y-family, little finger domain"/>
    <property type="match status" value="1"/>
</dbReference>
<evidence type="ECO:0000256" key="3">
    <source>
        <dbReference type="ARBA" id="ARBA00011245"/>
    </source>
</evidence>
<dbReference type="GO" id="GO:0003684">
    <property type="term" value="F:damaged DNA binding"/>
    <property type="evidence" value="ECO:0007669"/>
    <property type="project" value="InterPro"/>
</dbReference>
<dbReference type="GO" id="GO:0009432">
    <property type="term" value="P:SOS response"/>
    <property type="evidence" value="ECO:0007669"/>
    <property type="project" value="TreeGrafter"/>
</dbReference>
<comment type="subunit">
    <text evidence="3 17">Monomer.</text>
</comment>
<evidence type="ECO:0000256" key="4">
    <source>
        <dbReference type="ARBA" id="ARBA00022457"/>
    </source>
</evidence>
<keyword evidence="4 17" id="KW-0515">Mutator protein</keyword>
<evidence type="ECO:0000256" key="12">
    <source>
        <dbReference type="ARBA" id="ARBA00022932"/>
    </source>
</evidence>
<dbReference type="PANTHER" id="PTHR11076">
    <property type="entry name" value="DNA REPAIR POLYMERASE UMUC / TRANSFERASE FAMILY MEMBER"/>
    <property type="match status" value="1"/>
</dbReference>
<dbReference type="OrthoDB" id="9808813at2"/>
<keyword evidence="9 17" id="KW-0479">Metal-binding</keyword>
<evidence type="ECO:0000256" key="5">
    <source>
        <dbReference type="ARBA" id="ARBA00022490"/>
    </source>
</evidence>
<dbReference type="RefSeq" id="WP_119380144.1">
    <property type="nucleotide sequence ID" value="NZ_QWGB01000007.1"/>
</dbReference>
<dbReference type="InterPro" id="IPR043128">
    <property type="entry name" value="Rev_trsase/Diguanyl_cyclase"/>
</dbReference>
<organism evidence="20 21">
    <name type="scientific">Henriciella barbarensis</name>
    <dbReference type="NCBI Taxonomy" id="86342"/>
    <lineage>
        <taxon>Bacteria</taxon>
        <taxon>Pseudomonadati</taxon>
        <taxon>Pseudomonadota</taxon>
        <taxon>Alphaproteobacteria</taxon>
        <taxon>Hyphomonadales</taxon>
        <taxon>Hyphomonadaceae</taxon>
        <taxon>Henriciella</taxon>
    </lineage>
</organism>
<feature type="domain" description="UmuC" evidence="19">
    <location>
        <begin position="38"/>
        <end position="218"/>
    </location>
</feature>
<dbReference type="InterPro" id="IPR050116">
    <property type="entry name" value="DNA_polymerase-Y"/>
</dbReference>
<evidence type="ECO:0000256" key="9">
    <source>
        <dbReference type="ARBA" id="ARBA00022723"/>
    </source>
</evidence>
<dbReference type="PANTHER" id="PTHR11076:SF33">
    <property type="entry name" value="DNA POLYMERASE KAPPA"/>
    <property type="match status" value="1"/>
</dbReference>
<dbReference type="GO" id="GO:0005829">
    <property type="term" value="C:cytosol"/>
    <property type="evidence" value="ECO:0007669"/>
    <property type="project" value="TreeGrafter"/>
</dbReference>
<keyword evidence="10 17" id="KW-0227">DNA damage</keyword>
<keyword evidence="13 17" id="KW-0238">DNA-binding</keyword>
<sequence>MASLCRDCSAVHSEKVSKCPSCNSDRIIFHARLEQLSVAHIDCDAFYAAIEKRDNPEIRNRPVIVGGGQRGVVATCCYIARLDGVRSAMPMFKALKACPNAVVVRPDFRKYSAASREIRGKLEALSPIVQMVSIDEGYIDLSGTQRLHSHLPAALLASLARDIERDLKITISIGLSENRFLAKMASEMDKPRGFAVISRSDAKDILGPMPVSAIHGVGPAFASRLSKDGLNLISDVQRRDRAEIMRKYGESGQHLWDRAHGVDHRRVTPDRERKSVSSERTFNSDISDPQTLDDRLWSVCEETATRAKAHGVAGYVVTLKLKTKTFRSLTRSVTLSEPTQLAQTLFRVARPLLQRETAGTTAYRLIGIGISDLHPAGHDQVDLVDPGVAKRAAAERAMDKARGKFGDQAVQTGRAMRLDRRKNTPD</sequence>
<dbReference type="InterPro" id="IPR001126">
    <property type="entry name" value="UmuC"/>
</dbReference>
<dbReference type="SUPFAM" id="SSF56672">
    <property type="entry name" value="DNA/RNA polymerases"/>
    <property type="match status" value="1"/>
</dbReference>
<name>A0A399QVN0_9PROT</name>
<feature type="region of interest" description="Disordered" evidence="18">
    <location>
        <begin position="399"/>
        <end position="426"/>
    </location>
</feature>
<evidence type="ECO:0000256" key="16">
    <source>
        <dbReference type="ARBA" id="ARBA00049244"/>
    </source>
</evidence>
<keyword evidence="5 17" id="KW-0963">Cytoplasm</keyword>
<comment type="cofactor">
    <cofactor evidence="17">
        <name>Mg(2+)</name>
        <dbReference type="ChEBI" id="CHEBI:18420"/>
    </cofactor>
    <text evidence="17">Binds 2 magnesium ions per subunit.</text>
</comment>
<evidence type="ECO:0000256" key="17">
    <source>
        <dbReference type="HAMAP-Rule" id="MF_01113"/>
    </source>
</evidence>
<dbReference type="NCBIfam" id="NF002751">
    <property type="entry name" value="PRK02794.1"/>
    <property type="match status" value="1"/>
</dbReference>
<evidence type="ECO:0000259" key="19">
    <source>
        <dbReference type="PROSITE" id="PS50173"/>
    </source>
</evidence>
<dbReference type="FunFam" id="3.30.1490.100:FF:000004">
    <property type="entry name" value="DNA polymerase IV"/>
    <property type="match status" value="1"/>
</dbReference>
<dbReference type="GO" id="GO:0003887">
    <property type="term" value="F:DNA-directed DNA polymerase activity"/>
    <property type="evidence" value="ECO:0007669"/>
    <property type="project" value="UniProtKB-UniRule"/>
</dbReference>
<comment type="subcellular location">
    <subcellularLocation>
        <location evidence="1 17">Cytoplasm</location>
    </subcellularLocation>
</comment>
<evidence type="ECO:0000313" key="21">
    <source>
        <dbReference type="Proteomes" id="UP000265431"/>
    </source>
</evidence>
<keyword evidence="8 17" id="KW-0235">DNA replication</keyword>
<keyword evidence="6 17" id="KW-0808">Transferase</keyword>
<keyword evidence="11 17" id="KW-0460">Magnesium</keyword>
<dbReference type="InterPro" id="IPR022880">
    <property type="entry name" value="DNApol_IV"/>
</dbReference>
<dbReference type="InterPro" id="IPR017961">
    <property type="entry name" value="DNA_pol_Y-fam_little_finger"/>
</dbReference>
<dbReference type="Pfam" id="PF00817">
    <property type="entry name" value="IMS"/>
    <property type="match status" value="1"/>
</dbReference>
<reference evidence="20 21" key="1">
    <citation type="submission" date="2018-08" db="EMBL/GenBank/DDBJ databases">
        <title>Henriciella mobilis sp. nov., isolated from seawater.</title>
        <authorList>
            <person name="Cheng H."/>
            <person name="Wu Y.-H."/>
            <person name="Xu X.-W."/>
            <person name="Guo L.-L."/>
        </authorList>
    </citation>
    <scope>NUCLEOTIDE SEQUENCE [LARGE SCALE GENOMIC DNA]</scope>
    <source>
        <strain evidence="20 21">CCUG66934</strain>
    </source>
</reference>
<proteinExistence type="inferred from homology"/>
<evidence type="ECO:0000313" key="20">
    <source>
        <dbReference type="EMBL" id="RIJ22225.1"/>
    </source>
</evidence>
<accession>A0A399QVN0</accession>
<dbReference type="InterPro" id="IPR036775">
    <property type="entry name" value="DNA_pol_Y-fam_lit_finger_sf"/>
</dbReference>
<feature type="compositionally biased region" description="Basic and acidic residues" evidence="18">
    <location>
        <begin position="416"/>
        <end position="426"/>
    </location>
</feature>
<dbReference type="GO" id="GO:0006261">
    <property type="term" value="P:DNA-templated DNA replication"/>
    <property type="evidence" value="ECO:0007669"/>
    <property type="project" value="UniProtKB-UniRule"/>
</dbReference>
<comment type="caution">
    <text evidence="20">The sequence shown here is derived from an EMBL/GenBank/DDBJ whole genome shotgun (WGS) entry which is preliminary data.</text>
</comment>
<dbReference type="HAMAP" id="MF_01113">
    <property type="entry name" value="DNApol_IV"/>
    <property type="match status" value="1"/>
</dbReference>
<comment type="catalytic activity">
    <reaction evidence="16 17">
        <text>DNA(n) + a 2'-deoxyribonucleoside 5'-triphosphate = DNA(n+1) + diphosphate</text>
        <dbReference type="Rhea" id="RHEA:22508"/>
        <dbReference type="Rhea" id="RHEA-COMP:17339"/>
        <dbReference type="Rhea" id="RHEA-COMP:17340"/>
        <dbReference type="ChEBI" id="CHEBI:33019"/>
        <dbReference type="ChEBI" id="CHEBI:61560"/>
        <dbReference type="ChEBI" id="CHEBI:173112"/>
        <dbReference type="EC" id="2.7.7.7"/>
    </reaction>
</comment>
<dbReference type="GO" id="GO:0042276">
    <property type="term" value="P:error-prone translesion synthesis"/>
    <property type="evidence" value="ECO:0007669"/>
    <property type="project" value="TreeGrafter"/>
</dbReference>
<evidence type="ECO:0000256" key="2">
    <source>
        <dbReference type="ARBA" id="ARBA00010945"/>
    </source>
</evidence>
<keyword evidence="12 17" id="KW-0239">DNA-directed DNA polymerase</keyword>
<gene>
    <name evidence="17" type="primary">dinB</name>
    <name evidence="20" type="ORF">D1224_11765</name>
</gene>
<evidence type="ECO:0000256" key="18">
    <source>
        <dbReference type="SAM" id="MobiDB-lite"/>
    </source>
</evidence>
<dbReference type="Gene3D" id="1.10.150.20">
    <property type="entry name" value="5' to 3' exonuclease, C-terminal subdomain"/>
    <property type="match status" value="1"/>
</dbReference>
<keyword evidence="21" id="KW-1185">Reference proteome</keyword>
<dbReference type="EMBL" id="QWGB01000007">
    <property type="protein sequence ID" value="RIJ22225.1"/>
    <property type="molecule type" value="Genomic_DNA"/>
</dbReference>
<dbReference type="AlphaFoldDB" id="A0A399QVN0"/>
<comment type="function">
    <text evidence="15 17">Poorly processive, error-prone DNA polymerase involved in untargeted mutagenesis. Copies undamaged DNA at stalled replication forks, which arise in vivo from mismatched or misaligned primer ends. These misaligned primers can be extended by PolIV. Exhibits no 3'-5' exonuclease (proofreading) activity. May be involved in translesional synthesis, in conjunction with the beta clamp from PolIII.</text>
</comment>
<comment type="similarity">
    <text evidence="2 17">Belongs to the DNA polymerase type-Y family.</text>
</comment>
<evidence type="ECO:0000256" key="7">
    <source>
        <dbReference type="ARBA" id="ARBA00022695"/>
    </source>
</evidence>
<evidence type="ECO:0000256" key="8">
    <source>
        <dbReference type="ARBA" id="ARBA00022705"/>
    </source>
</evidence>
<dbReference type="Proteomes" id="UP000265431">
    <property type="component" value="Unassembled WGS sequence"/>
</dbReference>
<evidence type="ECO:0000256" key="13">
    <source>
        <dbReference type="ARBA" id="ARBA00023125"/>
    </source>
</evidence>
<evidence type="ECO:0000256" key="6">
    <source>
        <dbReference type="ARBA" id="ARBA00022679"/>
    </source>
</evidence>
<dbReference type="PROSITE" id="PS50173">
    <property type="entry name" value="UMUC"/>
    <property type="match status" value="1"/>
</dbReference>
<feature type="active site" evidence="17">
    <location>
        <position position="136"/>
    </location>
</feature>
<dbReference type="InterPro" id="IPR043502">
    <property type="entry name" value="DNA/RNA_pol_sf"/>
</dbReference>
<dbReference type="Pfam" id="PF11799">
    <property type="entry name" value="IMS_C"/>
    <property type="match status" value="1"/>
</dbReference>
<evidence type="ECO:0000256" key="11">
    <source>
        <dbReference type="ARBA" id="ARBA00022842"/>
    </source>
</evidence>
<dbReference type="GO" id="GO:0006281">
    <property type="term" value="P:DNA repair"/>
    <property type="evidence" value="ECO:0007669"/>
    <property type="project" value="UniProtKB-UniRule"/>
</dbReference>